<evidence type="ECO:0000256" key="11">
    <source>
        <dbReference type="PROSITE-ProRule" id="PRU00278"/>
    </source>
</evidence>
<dbReference type="EMBL" id="CACSII010000016">
    <property type="protein sequence ID" value="CAA0111277.1"/>
    <property type="molecule type" value="Genomic_DNA"/>
</dbReference>
<gene>
    <name evidence="13" type="primary">ppiD_1</name>
    <name evidence="13" type="ORF">DPBNPPHM_01469</name>
</gene>
<accession>A0A5S9Q1I5</accession>
<dbReference type="PROSITE" id="PS51257">
    <property type="entry name" value="PROKAR_LIPOPROTEIN"/>
    <property type="match status" value="1"/>
</dbReference>
<evidence type="ECO:0000256" key="5">
    <source>
        <dbReference type="ARBA" id="ARBA00022989"/>
    </source>
</evidence>
<evidence type="ECO:0000259" key="12">
    <source>
        <dbReference type="PROSITE" id="PS50198"/>
    </source>
</evidence>
<dbReference type="InterPro" id="IPR046357">
    <property type="entry name" value="PPIase_dom_sf"/>
</dbReference>
<evidence type="ECO:0000313" key="14">
    <source>
        <dbReference type="Proteomes" id="UP000434580"/>
    </source>
</evidence>
<dbReference type="Pfam" id="PF13145">
    <property type="entry name" value="Rotamase_2"/>
    <property type="match status" value="1"/>
</dbReference>
<dbReference type="InterPro" id="IPR027304">
    <property type="entry name" value="Trigger_fact/SurA_dom_sf"/>
</dbReference>
<organism evidence="13 14">
    <name type="scientific">BD1-7 clade bacterium</name>
    <dbReference type="NCBI Taxonomy" id="2029982"/>
    <lineage>
        <taxon>Bacteria</taxon>
        <taxon>Pseudomonadati</taxon>
        <taxon>Pseudomonadota</taxon>
        <taxon>Gammaproteobacteria</taxon>
        <taxon>Cellvibrionales</taxon>
        <taxon>Spongiibacteraceae</taxon>
        <taxon>BD1-7 clade</taxon>
    </lineage>
</organism>
<keyword evidence="3" id="KW-0997">Cell inner membrane</keyword>
<dbReference type="GO" id="GO:0003755">
    <property type="term" value="F:peptidyl-prolyl cis-trans isomerase activity"/>
    <property type="evidence" value="ECO:0007669"/>
    <property type="project" value="UniProtKB-KW"/>
</dbReference>
<name>A0A5S9Q1I5_9GAMM</name>
<dbReference type="Proteomes" id="UP000434580">
    <property type="component" value="Unassembled WGS sequence"/>
</dbReference>
<evidence type="ECO:0000256" key="2">
    <source>
        <dbReference type="ARBA" id="ARBA00022475"/>
    </source>
</evidence>
<evidence type="ECO:0000256" key="9">
    <source>
        <dbReference type="ARBA" id="ARBA00040743"/>
    </source>
</evidence>
<keyword evidence="11 13" id="KW-0413">Isomerase</keyword>
<evidence type="ECO:0000256" key="7">
    <source>
        <dbReference type="ARBA" id="ARBA00023186"/>
    </source>
</evidence>
<protein>
    <recommendedName>
        <fullName evidence="9">Periplasmic chaperone PpiD</fullName>
    </recommendedName>
    <alternativeName>
        <fullName evidence="10">Periplasmic folding chaperone</fullName>
    </alternativeName>
</protein>
<keyword evidence="2" id="KW-1003">Cell membrane</keyword>
<evidence type="ECO:0000256" key="10">
    <source>
        <dbReference type="ARBA" id="ARBA00042775"/>
    </source>
</evidence>
<sequence length="311" mass="34641">MKYISVLLSVLVMAACGSDKDSPLDEYTFVPEVEGKDVVAKVGDSEITKGELSHQLSYYSTGPMNIQQKDVDIILAKMIDDELLAKRAMEIGFSRSPEFLVNQRKLLAFEYRRFIEAEINKKVRVTDADIEAYYEGHKLNFEKPAMYRMAIFKTSTSGKTQIKHLKEQAEKLELEKGFGALSRSSDHMSTRSRGGKLAWLGENSSMAGVPDDVIVAGKRLKLGNVSEEILIGDDIYLARLIATKPGAVVSLSQVKTDIREKLLAKSRQEYLQMYLEDAKSAYPVNIVKTKIQKNNVSQPEAPAGPPGFPVQ</sequence>
<evidence type="ECO:0000313" key="13">
    <source>
        <dbReference type="EMBL" id="CAA0111277.1"/>
    </source>
</evidence>
<evidence type="ECO:0000256" key="8">
    <source>
        <dbReference type="ARBA" id="ARBA00038408"/>
    </source>
</evidence>
<reference evidence="13 14" key="1">
    <citation type="submission" date="2019-11" db="EMBL/GenBank/DDBJ databases">
        <authorList>
            <person name="Holert J."/>
        </authorList>
    </citation>
    <scope>NUCLEOTIDE SEQUENCE [LARGE SCALE GENOMIC DNA]</scope>
    <source>
        <strain evidence="13">BC5_2</strain>
    </source>
</reference>
<comment type="similarity">
    <text evidence="8">Belongs to the PpiD chaperone family.</text>
</comment>
<dbReference type="SUPFAM" id="SSF109998">
    <property type="entry name" value="Triger factor/SurA peptide-binding domain-like"/>
    <property type="match status" value="1"/>
</dbReference>
<evidence type="ECO:0000256" key="4">
    <source>
        <dbReference type="ARBA" id="ARBA00022692"/>
    </source>
</evidence>
<dbReference type="InterPro" id="IPR052029">
    <property type="entry name" value="PpiD_chaperone"/>
</dbReference>
<dbReference type="InterPro" id="IPR000297">
    <property type="entry name" value="PPIase_PpiC"/>
</dbReference>
<keyword evidence="6" id="KW-0472">Membrane</keyword>
<dbReference type="PANTHER" id="PTHR47529">
    <property type="entry name" value="PEPTIDYL-PROLYL CIS-TRANS ISOMERASE D"/>
    <property type="match status" value="1"/>
</dbReference>
<evidence type="ECO:0000256" key="6">
    <source>
        <dbReference type="ARBA" id="ARBA00023136"/>
    </source>
</evidence>
<proteinExistence type="inferred from homology"/>
<keyword evidence="11" id="KW-0697">Rotamase</keyword>
<keyword evidence="5" id="KW-1133">Transmembrane helix</keyword>
<dbReference type="Gene3D" id="1.10.4030.10">
    <property type="entry name" value="Porin chaperone SurA, peptide-binding domain"/>
    <property type="match status" value="1"/>
</dbReference>
<keyword evidence="7" id="KW-0143">Chaperone</keyword>
<dbReference type="GO" id="GO:0005886">
    <property type="term" value="C:plasma membrane"/>
    <property type="evidence" value="ECO:0007669"/>
    <property type="project" value="UniProtKB-SubCell"/>
</dbReference>
<feature type="domain" description="PpiC" evidence="12">
    <location>
        <begin position="142"/>
        <end position="242"/>
    </location>
</feature>
<dbReference type="AlphaFoldDB" id="A0A5S9Q1I5"/>
<keyword evidence="4" id="KW-0812">Transmembrane</keyword>
<dbReference type="Gene3D" id="3.10.50.40">
    <property type="match status" value="1"/>
</dbReference>
<evidence type="ECO:0000256" key="1">
    <source>
        <dbReference type="ARBA" id="ARBA00004382"/>
    </source>
</evidence>
<dbReference type="PROSITE" id="PS50198">
    <property type="entry name" value="PPIC_PPIASE_2"/>
    <property type="match status" value="1"/>
</dbReference>
<dbReference type="PANTHER" id="PTHR47529:SF1">
    <property type="entry name" value="PERIPLASMIC CHAPERONE PPID"/>
    <property type="match status" value="1"/>
</dbReference>
<comment type="subcellular location">
    <subcellularLocation>
        <location evidence="1">Cell inner membrane</location>
        <topology evidence="1">Single-pass type II membrane protein</topology>
        <orientation evidence="1">Periplasmic side</orientation>
    </subcellularLocation>
</comment>
<evidence type="ECO:0000256" key="3">
    <source>
        <dbReference type="ARBA" id="ARBA00022519"/>
    </source>
</evidence>